<feature type="region of interest" description="Disordered" evidence="1">
    <location>
        <begin position="1"/>
        <end position="21"/>
    </location>
</feature>
<protein>
    <submittedName>
        <fullName evidence="2">Acylneuraminate cytidylyltransferase family protein</fullName>
    </submittedName>
</protein>
<dbReference type="CDD" id="cd02513">
    <property type="entry name" value="CMP-NeuAc_Synthase"/>
    <property type="match status" value="1"/>
</dbReference>
<comment type="caution">
    <text evidence="2">The sequence shown here is derived from an EMBL/GenBank/DDBJ whole genome shotgun (WGS) entry which is preliminary data.</text>
</comment>
<dbReference type="GO" id="GO:0008781">
    <property type="term" value="F:N-acylneuraminate cytidylyltransferase activity"/>
    <property type="evidence" value="ECO:0007669"/>
    <property type="project" value="TreeGrafter"/>
</dbReference>
<evidence type="ECO:0000256" key="1">
    <source>
        <dbReference type="SAM" id="MobiDB-lite"/>
    </source>
</evidence>
<dbReference type="AlphaFoldDB" id="A0A3L7AM50"/>
<evidence type="ECO:0000313" key="3">
    <source>
        <dbReference type="Proteomes" id="UP000269692"/>
    </source>
</evidence>
<dbReference type="InterPro" id="IPR029044">
    <property type="entry name" value="Nucleotide-diphossugar_trans"/>
</dbReference>
<keyword evidence="2" id="KW-0808">Transferase</keyword>
<dbReference type="SUPFAM" id="SSF53448">
    <property type="entry name" value="Nucleotide-diphospho-sugar transferases"/>
    <property type="match status" value="1"/>
</dbReference>
<dbReference type="Pfam" id="PF02348">
    <property type="entry name" value="CTP_transf_3"/>
    <property type="match status" value="1"/>
</dbReference>
<dbReference type="InterPro" id="IPR050793">
    <property type="entry name" value="CMP-NeuNAc_synthase"/>
</dbReference>
<dbReference type="OrthoDB" id="9805604at2"/>
<keyword evidence="3" id="KW-1185">Reference proteome</keyword>
<dbReference type="PANTHER" id="PTHR21485">
    <property type="entry name" value="HAD SUPERFAMILY MEMBERS CMAS AND KDSC"/>
    <property type="match status" value="1"/>
</dbReference>
<dbReference type="EMBL" id="RCTF01000002">
    <property type="protein sequence ID" value="RLP81134.1"/>
    <property type="molecule type" value="Genomic_DNA"/>
</dbReference>
<proteinExistence type="predicted"/>
<evidence type="ECO:0000313" key="2">
    <source>
        <dbReference type="EMBL" id="RLP81134.1"/>
    </source>
</evidence>
<dbReference type="PANTHER" id="PTHR21485:SF6">
    <property type="entry name" value="N-ACYLNEURAMINATE CYTIDYLYLTRANSFERASE-RELATED"/>
    <property type="match status" value="1"/>
</dbReference>
<keyword evidence="2" id="KW-0548">Nucleotidyltransferase</keyword>
<reference evidence="2 3" key="1">
    <citation type="submission" date="2018-10" db="EMBL/GenBank/DDBJ databases">
        <title>Xanthobacter tagetidis genome sequencing and assembly.</title>
        <authorList>
            <person name="Maclea K.S."/>
            <person name="Goen A.E."/>
            <person name="Fatima S.A."/>
        </authorList>
    </citation>
    <scope>NUCLEOTIDE SEQUENCE [LARGE SCALE GENOMIC DNA]</scope>
    <source>
        <strain evidence="2 3">ATCC 700314</strain>
    </source>
</reference>
<gene>
    <name evidence="2" type="ORF">D9R14_03845</name>
</gene>
<dbReference type="Proteomes" id="UP000269692">
    <property type="component" value="Unassembled WGS sequence"/>
</dbReference>
<dbReference type="Gene3D" id="3.90.550.10">
    <property type="entry name" value="Spore Coat Polysaccharide Biosynthesis Protein SpsA, Chain A"/>
    <property type="match status" value="1"/>
</dbReference>
<accession>A0A3L7AM50</accession>
<organism evidence="2 3">
    <name type="scientific">Xanthobacter tagetidis</name>
    <dbReference type="NCBI Taxonomy" id="60216"/>
    <lineage>
        <taxon>Bacteria</taxon>
        <taxon>Pseudomonadati</taxon>
        <taxon>Pseudomonadota</taxon>
        <taxon>Alphaproteobacteria</taxon>
        <taxon>Hyphomicrobiales</taxon>
        <taxon>Xanthobacteraceae</taxon>
        <taxon>Xanthobacter</taxon>
    </lineage>
</organism>
<sequence length="289" mass="31157">MTLSPRAGESLKRWSKRNGHGASMSAGSVYALVLARGGSKGLKGKNVRPLGGHPLVAWSVAAAKASKSVDRVICSTDSEEIAAVARAYGAETPFMRPAELAGDFSTDLDVFGHAVRWLADHGEHPDLMVQLRPTTPFRDPEWIDRSVAMMRANPAITCVRSVTVAERTPYKMWCKAEGGQLSPLLRLEGVPEPFNMPRQKLPPVFWHTGQLDVIRSDVILSGSMTGDAIFAIEVDPDSAVDIDGIRDFQMAELLLDEAMPQAVREAIGTGRAEGLQRAEGTAAALRSLG</sequence>
<dbReference type="InterPro" id="IPR003329">
    <property type="entry name" value="Cytidylyl_trans"/>
</dbReference>
<name>A0A3L7AM50_9HYPH</name>